<protein>
    <submittedName>
        <fullName evidence="2">Uncharacterized protein</fullName>
    </submittedName>
</protein>
<gene>
    <name evidence="2" type="ORF">CURHAP_LOCUS48708</name>
</gene>
<evidence type="ECO:0000313" key="2">
    <source>
        <dbReference type="EMBL" id="CAB4289598.1"/>
    </source>
</evidence>
<sequence length="91" mass="10034">MGQGGSFCCYITCRSARGLVWLWGFQLGTGLLRQVPGQVRGDWGLGPGNGCRQSGRHGSAYELGIESKNWLFREAGQFLVEARARPCRGWD</sequence>
<dbReference type="Proteomes" id="UP000507222">
    <property type="component" value="Unassembled WGS sequence"/>
</dbReference>
<reference evidence="2 3" key="1">
    <citation type="submission" date="2020-05" db="EMBL/GenBank/DDBJ databases">
        <authorList>
            <person name="Campoy J."/>
            <person name="Schneeberger K."/>
            <person name="Spophaly S."/>
        </authorList>
    </citation>
    <scope>NUCLEOTIDE SEQUENCE [LARGE SCALE GENOMIC DNA]</scope>
    <source>
        <strain evidence="2">PruArmRojPasFocal</strain>
    </source>
</reference>
<accession>A0A6J5VUP8</accession>
<feature type="chain" id="PRO_5027046810" evidence="1">
    <location>
        <begin position="31"/>
        <end position="91"/>
    </location>
</feature>
<proteinExistence type="predicted"/>
<dbReference type="AlphaFoldDB" id="A0A6J5VUP8"/>
<feature type="signal peptide" evidence="1">
    <location>
        <begin position="1"/>
        <end position="30"/>
    </location>
</feature>
<evidence type="ECO:0000256" key="1">
    <source>
        <dbReference type="SAM" id="SignalP"/>
    </source>
</evidence>
<dbReference type="EMBL" id="CAEKDK010000008">
    <property type="protein sequence ID" value="CAB4289598.1"/>
    <property type="molecule type" value="Genomic_DNA"/>
</dbReference>
<evidence type="ECO:0000313" key="3">
    <source>
        <dbReference type="Proteomes" id="UP000507222"/>
    </source>
</evidence>
<name>A0A6J5VUP8_PRUAR</name>
<organism evidence="2 3">
    <name type="scientific">Prunus armeniaca</name>
    <name type="common">Apricot</name>
    <name type="synonym">Armeniaca vulgaris</name>
    <dbReference type="NCBI Taxonomy" id="36596"/>
    <lineage>
        <taxon>Eukaryota</taxon>
        <taxon>Viridiplantae</taxon>
        <taxon>Streptophyta</taxon>
        <taxon>Embryophyta</taxon>
        <taxon>Tracheophyta</taxon>
        <taxon>Spermatophyta</taxon>
        <taxon>Magnoliopsida</taxon>
        <taxon>eudicotyledons</taxon>
        <taxon>Gunneridae</taxon>
        <taxon>Pentapetalae</taxon>
        <taxon>rosids</taxon>
        <taxon>fabids</taxon>
        <taxon>Rosales</taxon>
        <taxon>Rosaceae</taxon>
        <taxon>Amygdaloideae</taxon>
        <taxon>Amygdaleae</taxon>
        <taxon>Prunus</taxon>
    </lineage>
</organism>
<keyword evidence="1" id="KW-0732">Signal</keyword>